<feature type="transmembrane region" description="Helical" evidence="1">
    <location>
        <begin position="20"/>
        <end position="40"/>
    </location>
</feature>
<sequence>GINIWISDYASNRVFGIDSLLLSAGVFFSIVNTLAAFIVLKKGSLFNFICGICIGYFALFLAFKIADQRWFENYDAYNIMTVIFGNALISVLLWEILLQVVYKKDKNVG</sequence>
<dbReference type="Proteomes" id="UP000535020">
    <property type="component" value="Unassembled WGS sequence"/>
</dbReference>
<evidence type="ECO:0000313" key="2">
    <source>
        <dbReference type="EMBL" id="NYA72755.1"/>
    </source>
</evidence>
<protein>
    <recommendedName>
        <fullName evidence="4">Sodium:solute symporter</fullName>
    </recommendedName>
</protein>
<accession>A0A7Y8Y7Y2</accession>
<feature type="transmembrane region" description="Helical" evidence="1">
    <location>
        <begin position="77"/>
        <end position="97"/>
    </location>
</feature>
<dbReference type="AlphaFoldDB" id="A0A7Y8Y7Y2"/>
<keyword evidence="1" id="KW-0812">Transmembrane</keyword>
<feature type="non-terminal residue" evidence="2">
    <location>
        <position position="1"/>
    </location>
</feature>
<reference evidence="2 3" key="1">
    <citation type="submission" date="2020-07" db="EMBL/GenBank/DDBJ databases">
        <authorList>
            <person name="Sun Q."/>
        </authorList>
    </citation>
    <scope>NUCLEOTIDE SEQUENCE [LARGE SCALE GENOMIC DNA]</scope>
    <source>
        <strain evidence="2 3">MAH-1</strain>
    </source>
</reference>
<gene>
    <name evidence="2" type="ORF">HZF10_17640</name>
</gene>
<keyword evidence="1" id="KW-1133">Transmembrane helix</keyword>
<comment type="caution">
    <text evidence="2">The sequence shown here is derived from an EMBL/GenBank/DDBJ whole genome shotgun (WGS) entry which is preliminary data.</text>
</comment>
<dbReference type="EMBL" id="JACBJI010000017">
    <property type="protein sequence ID" value="NYA72755.1"/>
    <property type="molecule type" value="Genomic_DNA"/>
</dbReference>
<feature type="transmembrane region" description="Helical" evidence="1">
    <location>
        <begin position="45"/>
        <end position="65"/>
    </location>
</feature>
<keyword evidence="1" id="KW-0472">Membrane</keyword>
<keyword evidence="3" id="KW-1185">Reference proteome</keyword>
<evidence type="ECO:0008006" key="4">
    <source>
        <dbReference type="Google" id="ProtNLM"/>
    </source>
</evidence>
<proteinExistence type="predicted"/>
<evidence type="ECO:0000313" key="3">
    <source>
        <dbReference type="Proteomes" id="UP000535020"/>
    </source>
</evidence>
<organism evidence="2 3">
    <name type="scientific">Flavobacterium agri</name>
    <dbReference type="NCBI Taxonomy" id="2743471"/>
    <lineage>
        <taxon>Bacteria</taxon>
        <taxon>Pseudomonadati</taxon>
        <taxon>Bacteroidota</taxon>
        <taxon>Flavobacteriia</taxon>
        <taxon>Flavobacteriales</taxon>
        <taxon>Flavobacteriaceae</taxon>
        <taxon>Flavobacterium</taxon>
    </lineage>
</organism>
<name>A0A7Y8Y7Y2_9FLAO</name>
<evidence type="ECO:0000256" key="1">
    <source>
        <dbReference type="SAM" id="Phobius"/>
    </source>
</evidence>
<dbReference type="RefSeq" id="WP_176007565.1">
    <property type="nucleotide sequence ID" value="NZ_JABWMI010000037.1"/>
</dbReference>